<comment type="caution">
    <text evidence="1">The sequence shown here is derived from an EMBL/GenBank/DDBJ whole genome shotgun (WGS) entry which is preliminary data.</text>
</comment>
<dbReference type="AlphaFoldDB" id="A0ABD1PQU3"/>
<keyword evidence="1" id="KW-0269">Exonuclease</keyword>
<keyword evidence="1" id="KW-0378">Hydrolase</keyword>
<accession>A0ABD1PQU3</accession>
<dbReference type="Proteomes" id="UP001604336">
    <property type="component" value="Unassembled WGS sequence"/>
</dbReference>
<sequence>MEPTNQEKAPPIHSVYSANSPDFALLCHALTRSTVIALNAKWKPIRSHQNQPTFPTVSLLQIACLLVPENESTYRNSDVSLVFLLNLQAIQLPVSPNLSSVLPLQPPEGNQ</sequence>
<dbReference type="EMBL" id="JBFOLK010000013">
    <property type="protein sequence ID" value="KAL2466295.1"/>
    <property type="molecule type" value="Genomic_DNA"/>
</dbReference>
<dbReference type="GO" id="GO:0004527">
    <property type="term" value="F:exonuclease activity"/>
    <property type="evidence" value="ECO:0007669"/>
    <property type="project" value="UniProtKB-KW"/>
</dbReference>
<keyword evidence="2" id="KW-1185">Reference proteome</keyword>
<gene>
    <name evidence="1" type="ORF">Adt_42146</name>
</gene>
<proteinExistence type="predicted"/>
<evidence type="ECO:0000313" key="1">
    <source>
        <dbReference type="EMBL" id="KAL2466295.1"/>
    </source>
</evidence>
<name>A0ABD1PQU3_9LAMI</name>
<evidence type="ECO:0000313" key="2">
    <source>
        <dbReference type="Proteomes" id="UP001604336"/>
    </source>
</evidence>
<protein>
    <submittedName>
        <fullName evidence="1">3'-5' exonuclease domain-containing protein</fullName>
    </submittedName>
</protein>
<organism evidence="1 2">
    <name type="scientific">Abeliophyllum distichum</name>
    <dbReference type="NCBI Taxonomy" id="126358"/>
    <lineage>
        <taxon>Eukaryota</taxon>
        <taxon>Viridiplantae</taxon>
        <taxon>Streptophyta</taxon>
        <taxon>Embryophyta</taxon>
        <taxon>Tracheophyta</taxon>
        <taxon>Spermatophyta</taxon>
        <taxon>Magnoliopsida</taxon>
        <taxon>eudicotyledons</taxon>
        <taxon>Gunneridae</taxon>
        <taxon>Pentapetalae</taxon>
        <taxon>asterids</taxon>
        <taxon>lamiids</taxon>
        <taxon>Lamiales</taxon>
        <taxon>Oleaceae</taxon>
        <taxon>Forsythieae</taxon>
        <taxon>Abeliophyllum</taxon>
    </lineage>
</organism>
<keyword evidence="1" id="KW-0540">Nuclease</keyword>
<reference evidence="2" key="1">
    <citation type="submission" date="2024-07" db="EMBL/GenBank/DDBJ databases">
        <title>Two chromosome-level genome assemblies of Korean endemic species Abeliophyllum distichum and Forsythia ovata (Oleaceae).</title>
        <authorList>
            <person name="Jang H."/>
        </authorList>
    </citation>
    <scope>NUCLEOTIDE SEQUENCE [LARGE SCALE GENOMIC DNA]</scope>
</reference>